<dbReference type="AlphaFoldDB" id="A0A4Y2I9I3"/>
<reference evidence="2 3" key="1">
    <citation type="journal article" date="2019" name="Sci. Rep.">
        <title>Orb-weaving spider Araneus ventricosus genome elucidates the spidroin gene catalogue.</title>
        <authorList>
            <person name="Kono N."/>
            <person name="Nakamura H."/>
            <person name="Ohtoshi R."/>
            <person name="Moran D.A.P."/>
            <person name="Shinohara A."/>
            <person name="Yoshida Y."/>
            <person name="Fujiwara M."/>
            <person name="Mori M."/>
            <person name="Tomita M."/>
            <person name="Arakawa K."/>
        </authorList>
    </citation>
    <scope>NUCLEOTIDE SEQUENCE [LARGE SCALE GENOMIC DNA]</scope>
</reference>
<sequence>MEPNVLPLVWCGRLEREVPAHVPSSSSDHGSKSRANYFILSPKLKMRQMSIEGTQIPQFADFGEFNPFRYEIYRFSRSGCASLRGETPRQPNKQTNLEGNVSGSSPSPWKGRNFPILLPNSSRSPLRDLWVTGVVKTIVPQGHRILPDHVTVRNWPAADKE</sequence>
<gene>
    <name evidence="2" type="ORF">AVEN_122136_1</name>
</gene>
<evidence type="ECO:0000313" key="2">
    <source>
        <dbReference type="EMBL" id="GBM74324.1"/>
    </source>
</evidence>
<dbReference type="Proteomes" id="UP000499080">
    <property type="component" value="Unassembled WGS sequence"/>
</dbReference>
<proteinExistence type="predicted"/>
<accession>A0A4Y2I9I3</accession>
<feature type="region of interest" description="Disordered" evidence="1">
    <location>
        <begin position="83"/>
        <end position="106"/>
    </location>
</feature>
<comment type="caution">
    <text evidence="2">The sequence shown here is derived from an EMBL/GenBank/DDBJ whole genome shotgun (WGS) entry which is preliminary data.</text>
</comment>
<dbReference type="EMBL" id="BGPR01002489">
    <property type="protein sequence ID" value="GBM74324.1"/>
    <property type="molecule type" value="Genomic_DNA"/>
</dbReference>
<protein>
    <submittedName>
        <fullName evidence="2">Uncharacterized protein</fullName>
    </submittedName>
</protein>
<keyword evidence="3" id="KW-1185">Reference proteome</keyword>
<organism evidence="2 3">
    <name type="scientific">Araneus ventricosus</name>
    <name type="common">Orbweaver spider</name>
    <name type="synonym">Epeira ventricosa</name>
    <dbReference type="NCBI Taxonomy" id="182803"/>
    <lineage>
        <taxon>Eukaryota</taxon>
        <taxon>Metazoa</taxon>
        <taxon>Ecdysozoa</taxon>
        <taxon>Arthropoda</taxon>
        <taxon>Chelicerata</taxon>
        <taxon>Arachnida</taxon>
        <taxon>Araneae</taxon>
        <taxon>Araneomorphae</taxon>
        <taxon>Entelegynae</taxon>
        <taxon>Araneoidea</taxon>
        <taxon>Araneidae</taxon>
        <taxon>Araneus</taxon>
    </lineage>
</organism>
<evidence type="ECO:0000256" key="1">
    <source>
        <dbReference type="SAM" id="MobiDB-lite"/>
    </source>
</evidence>
<name>A0A4Y2I9I3_ARAVE</name>
<evidence type="ECO:0000313" key="3">
    <source>
        <dbReference type="Proteomes" id="UP000499080"/>
    </source>
</evidence>
<feature type="compositionally biased region" description="Polar residues" evidence="1">
    <location>
        <begin position="89"/>
        <end position="106"/>
    </location>
</feature>